<dbReference type="EMBL" id="AP022557">
    <property type="protein sequence ID" value="BBW97568.1"/>
    <property type="molecule type" value="Genomic_DNA"/>
</dbReference>
<organism evidence="4 5">
    <name type="scientific">Geobacillus subterraneus</name>
    <dbReference type="NCBI Taxonomy" id="129338"/>
    <lineage>
        <taxon>Bacteria</taxon>
        <taxon>Bacillati</taxon>
        <taxon>Bacillota</taxon>
        <taxon>Bacilli</taxon>
        <taxon>Bacillales</taxon>
        <taxon>Anoxybacillaceae</taxon>
        <taxon>Geobacillus</taxon>
    </lineage>
</organism>
<gene>
    <name evidence="4" type="primary">yvcD</name>
    <name evidence="4" type="ORF">GsuE55_24010</name>
</gene>
<dbReference type="SMART" id="SM00028">
    <property type="entry name" value="TPR"/>
    <property type="match status" value="4"/>
</dbReference>
<sequence>MGKRLKQPSRKSTIVPFIQSGEYFFKKGMKAYDRGDLYKAKKYLERAVRLDGRDASFVLQLALVLSELGEYQSSNQWLFAIIHDLDETMYDCFYFLANNFACLGLFQEARQYAEHYLTHEPDGEFADDAADLLELVKFDVQEMTEEQEQVMAWQERARYLLEQGEFAEAIETLKAIIACRPEFWPAHNNLALAYFYSGDVERAQRQLEEVLAHDPGNLHALCNALVFAHYLRDEQQTAALGDTLAGLYPLFREHQYKLGATMALVGRFDVAFRWLHRLYKYGFEADGPFYYWLAYAAYHTGHEPLARQVWERFAALHPEKRGEGPWMERTFGDETLVRIVRWLETEELADQLYGLYLFSRSPQAGKAELALAISRLLPSDPRLRPFADYFLFGRADGPAMRAVNIGRMIDALSAHNEEKEAIGRFAFAMAIRLSAQDEPFANGAAWAAALEYLWRRQRGERVTQKGMAAKYRLSVATVQKYVRKARRFDP</sequence>
<keyword evidence="1" id="KW-0677">Repeat</keyword>
<dbReference type="PROSITE" id="PS50005">
    <property type="entry name" value="TPR"/>
    <property type="match status" value="1"/>
</dbReference>
<dbReference type="InterPro" id="IPR011990">
    <property type="entry name" value="TPR-like_helical_dom_sf"/>
</dbReference>
<dbReference type="PANTHER" id="PTHR44943">
    <property type="entry name" value="CELLULOSE SYNTHASE OPERON PROTEIN C"/>
    <property type="match status" value="1"/>
</dbReference>
<evidence type="ECO:0000256" key="3">
    <source>
        <dbReference type="PROSITE-ProRule" id="PRU00339"/>
    </source>
</evidence>
<dbReference type="SUPFAM" id="SSF48452">
    <property type="entry name" value="TPR-like"/>
    <property type="match status" value="2"/>
</dbReference>
<keyword evidence="5" id="KW-1185">Reference proteome</keyword>
<keyword evidence="2 3" id="KW-0802">TPR repeat</keyword>
<proteinExistence type="predicted"/>
<dbReference type="Pfam" id="PF13181">
    <property type="entry name" value="TPR_8"/>
    <property type="match status" value="1"/>
</dbReference>
<dbReference type="InterPro" id="IPR051685">
    <property type="entry name" value="Ycf3/AcsC/BcsC/TPR_MFPF"/>
</dbReference>
<evidence type="ECO:0000256" key="1">
    <source>
        <dbReference type="ARBA" id="ARBA00022737"/>
    </source>
</evidence>
<dbReference type="PANTHER" id="PTHR44943:SF8">
    <property type="entry name" value="TPR REPEAT-CONTAINING PROTEIN MJ0263"/>
    <property type="match status" value="1"/>
</dbReference>
<reference evidence="5" key="1">
    <citation type="journal article" date="2020" name="Microbiol. Resour. Announc.">
        <title>Complete Genome Sequence of Geobacillus sp. Strain E55-1, Isolated from Mine Geyser in Japan.</title>
        <authorList>
            <person name="Miyazaki K."/>
            <person name="Hase E."/>
            <person name="Tokito N."/>
        </authorList>
    </citation>
    <scope>NUCLEOTIDE SEQUENCE [LARGE SCALE GENOMIC DNA]</scope>
    <source>
        <strain evidence="5">E55-1</strain>
    </source>
</reference>
<evidence type="ECO:0000313" key="4">
    <source>
        <dbReference type="EMBL" id="BBW97568.1"/>
    </source>
</evidence>
<feature type="repeat" description="TPR" evidence="3">
    <location>
        <begin position="184"/>
        <end position="217"/>
    </location>
</feature>
<evidence type="ECO:0000313" key="5">
    <source>
        <dbReference type="Proteomes" id="UP000501421"/>
    </source>
</evidence>
<name>A0A679FMF4_9BACL</name>
<dbReference type="Gene3D" id="1.25.40.10">
    <property type="entry name" value="Tetratricopeptide repeat domain"/>
    <property type="match status" value="2"/>
</dbReference>
<dbReference type="RefSeq" id="WP_033843085.1">
    <property type="nucleotide sequence ID" value="NZ_AP022557.1"/>
</dbReference>
<dbReference type="Pfam" id="PF14559">
    <property type="entry name" value="TPR_19"/>
    <property type="match status" value="1"/>
</dbReference>
<evidence type="ECO:0000256" key="2">
    <source>
        <dbReference type="ARBA" id="ARBA00022803"/>
    </source>
</evidence>
<protein>
    <submittedName>
        <fullName evidence="4">TPR repeat-containing protein YvcD</fullName>
    </submittedName>
</protein>
<dbReference type="Proteomes" id="UP000501421">
    <property type="component" value="Chromosome"/>
</dbReference>
<accession>A0A679FMF4</accession>
<dbReference type="InterPro" id="IPR019734">
    <property type="entry name" value="TPR_rpt"/>
</dbReference>
<dbReference type="AlphaFoldDB" id="A0A679FMF4"/>